<protein>
    <recommendedName>
        <fullName evidence="2">GTP cyclohydrolase FolE2</fullName>
        <ecNumber evidence="2">3.5.4.16</ecNumber>
    </recommendedName>
</protein>
<dbReference type="InterPro" id="IPR022838">
    <property type="entry name" value="GTP_cyclohydrolase_FolE2"/>
</dbReference>
<dbReference type="KEGG" id="dfl:DFE_1204"/>
<dbReference type="OrthoDB" id="9774824at2"/>
<dbReference type="UniPathway" id="UPA00848">
    <property type="reaction ID" value="UER00151"/>
</dbReference>
<comment type="similarity">
    <text evidence="2">Belongs to the GTP cyclohydrolase IV family.</text>
</comment>
<feature type="site" description="May be catalytically important" evidence="2">
    <location>
        <position position="147"/>
    </location>
</feature>
<evidence type="ECO:0000256" key="2">
    <source>
        <dbReference type="HAMAP-Rule" id="MF_01527"/>
    </source>
</evidence>
<dbReference type="Proteomes" id="UP000269883">
    <property type="component" value="Chromosome"/>
</dbReference>
<comment type="pathway">
    <text evidence="2">Cofactor biosynthesis; 7,8-dihydroneopterin triphosphate biosynthesis; 7,8-dihydroneopterin triphosphate from GTP: step 1/1.</text>
</comment>
<dbReference type="GO" id="GO:0046654">
    <property type="term" value="P:tetrahydrofolate biosynthetic process"/>
    <property type="evidence" value="ECO:0007669"/>
    <property type="project" value="UniProtKB-UniRule"/>
</dbReference>
<dbReference type="PANTHER" id="PTHR36445:SF1">
    <property type="entry name" value="GTP CYCLOHYDROLASE MPTA"/>
    <property type="match status" value="1"/>
</dbReference>
<dbReference type="GO" id="GO:0003934">
    <property type="term" value="F:GTP cyclohydrolase I activity"/>
    <property type="evidence" value="ECO:0007669"/>
    <property type="project" value="UniProtKB-UniRule"/>
</dbReference>
<dbReference type="PANTHER" id="PTHR36445">
    <property type="entry name" value="GTP CYCLOHYDROLASE MPTA"/>
    <property type="match status" value="1"/>
</dbReference>
<evidence type="ECO:0000313" key="4">
    <source>
        <dbReference type="Proteomes" id="UP000269883"/>
    </source>
</evidence>
<dbReference type="Gene3D" id="3.10.270.10">
    <property type="entry name" value="Urate Oxidase"/>
    <property type="match status" value="1"/>
</dbReference>
<comment type="catalytic activity">
    <reaction evidence="2">
        <text>GTP + H2O = 7,8-dihydroneopterin 3'-triphosphate + formate + H(+)</text>
        <dbReference type="Rhea" id="RHEA:17473"/>
        <dbReference type="ChEBI" id="CHEBI:15377"/>
        <dbReference type="ChEBI" id="CHEBI:15378"/>
        <dbReference type="ChEBI" id="CHEBI:15740"/>
        <dbReference type="ChEBI" id="CHEBI:37565"/>
        <dbReference type="ChEBI" id="CHEBI:58462"/>
        <dbReference type="EC" id="3.5.4.16"/>
    </reaction>
</comment>
<dbReference type="NCBIfam" id="NF010200">
    <property type="entry name" value="PRK13674.1-1"/>
    <property type="match status" value="1"/>
</dbReference>
<dbReference type="HAMAP" id="MF_01527_B">
    <property type="entry name" value="GTP_cyclohydrol_B"/>
    <property type="match status" value="1"/>
</dbReference>
<proteinExistence type="inferred from homology"/>
<gene>
    <name evidence="2" type="primary">folE2</name>
    <name evidence="3" type="ORF">DFE_1204</name>
</gene>
<comment type="function">
    <text evidence="2">Converts GTP to 7,8-dihydroneopterin triphosphate.</text>
</comment>
<evidence type="ECO:0000256" key="1">
    <source>
        <dbReference type="ARBA" id="ARBA00022801"/>
    </source>
</evidence>
<sequence>MKDVQSGPADVALPIDRVGVKNLSLPVRVRTRDDKEEVRHTVAEVDLYVDLPAHFKGTHMSRFIEALEGWSEALDYVSFKTLLQSVCDRLEARRAHIRFRFPYFLTKKAPASGSPGTMDYKVTLTGELEDDQLTWGLGVDVPVMTVCPCSLAICDGGAHSQRAIVRVLTRHTGFLWIEDLIAIAEAAGSSPVYALLKREDEKVVTDDAFANPAFVEDVVRAAARALSDHPQIDWYRVEVESQESIHNHNAYASIESENEL</sequence>
<dbReference type="InterPro" id="IPR003801">
    <property type="entry name" value="GTP_cyclohydrolase_FolE2/MptA"/>
</dbReference>
<evidence type="ECO:0000313" key="3">
    <source>
        <dbReference type="EMBL" id="BBD07930.1"/>
    </source>
</evidence>
<accession>A0A2Z6AXI7</accession>
<dbReference type="AlphaFoldDB" id="A0A2Z6AXI7"/>
<keyword evidence="1 2" id="KW-0378">Hydrolase</keyword>
<dbReference type="RefSeq" id="WP_126377609.1">
    <property type="nucleotide sequence ID" value="NZ_AP017378.1"/>
</dbReference>
<keyword evidence="4" id="KW-1185">Reference proteome</keyword>
<dbReference type="EC" id="3.5.4.16" evidence="2"/>
<dbReference type="Pfam" id="PF02649">
    <property type="entry name" value="GCHY-1"/>
    <property type="match status" value="1"/>
</dbReference>
<organism evidence="3 4">
    <name type="scientific">Desulfovibrio ferrophilus</name>
    <dbReference type="NCBI Taxonomy" id="241368"/>
    <lineage>
        <taxon>Bacteria</taxon>
        <taxon>Pseudomonadati</taxon>
        <taxon>Thermodesulfobacteriota</taxon>
        <taxon>Desulfovibrionia</taxon>
        <taxon>Desulfovibrionales</taxon>
        <taxon>Desulfovibrionaceae</taxon>
        <taxon>Desulfovibrio</taxon>
    </lineage>
</organism>
<dbReference type="EMBL" id="AP017378">
    <property type="protein sequence ID" value="BBD07930.1"/>
    <property type="molecule type" value="Genomic_DNA"/>
</dbReference>
<reference evidence="3 4" key="1">
    <citation type="journal article" date="2018" name="Sci. Adv.">
        <title>Multi-heme cytochromes provide a pathway for survival in energy-limited environments.</title>
        <authorList>
            <person name="Deng X."/>
            <person name="Dohmae N."/>
            <person name="Nealson K.H."/>
            <person name="Hashimoto K."/>
            <person name="Okamoto A."/>
        </authorList>
    </citation>
    <scope>NUCLEOTIDE SEQUENCE [LARGE SCALE GENOMIC DNA]</scope>
    <source>
        <strain evidence="3 4">IS5</strain>
    </source>
</reference>
<name>A0A2Z6AXI7_9BACT</name>